<sequence length="382" mass="43158">MIEIKKNPMYNYLFFLIVAAAISHQVWGTLFNNFAVDVVGINGFQMGLIQSIREIPGFLTFLVIYVLLVIKEHRLSALSTILMGFGVAITGLFPTVQGLIITTFLMSLGFHYFETTNKSLTLQHFNKKEAPVVFGRFSSYGAIASIIAGFFIWLSVKLLPIWTNYLIYGIVIMLIGVYSLFKNPIFKETVPQRKGMVVKKKYWLYYVLNFLSGARRQIFIAFAVFLLVQNYGFSVSEVAVLFVLNNLLIYFTAPKVAEGINNLGERKMLTIEYVTLTFVFLGYAFIENRNIAVLLYIIDHIVFSFAIGINTYFQKTADSEDIAPSMGVGFAINHISAVIIPVVGGILWMANWKTPFIMGAVFSVISLFFVQKIPKHIKILQN</sequence>
<feature type="transmembrane region" description="Helical" evidence="1">
    <location>
        <begin position="12"/>
        <end position="31"/>
    </location>
</feature>
<dbReference type="Proteomes" id="UP000239462">
    <property type="component" value="Chromosome"/>
</dbReference>
<keyword evidence="1" id="KW-0472">Membrane</keyword>
<dbReference type="InterPro" id="IPR011701">
    <property type="entry name" value="MFS"/>
</dbReference>
<evidence type="ECO:0000256" key="1">
    <source>
        <dbReference type="SAM" id="Phobius"/>
    </source>
</evidence>
<feature type="transmembrane region" description="Helical" evidence="1">
    <location>
        <begin position="137"/>
        <end position="156"/>
    </location>
</feature>
<keyword evidence="1" id="KW-1133">Transmembrane helix</keyword>
<dbReference type="SUPFAM" id="SSF103473">
    <property type="entry name" value="MFS general substrate transporter"/>
    <property type="match status" value="1"/>
</dbReference>
<dbReference type="KEGG" id="mmad:MMJJ_14500"/>
<keyword evidence="1" id="KW-0812">Transmembrane</keyword>
<organism evidence="3 6">
    <name type="scientific">Methanococcus maripaludis</name>
    <name type="common">Methanococcus deltae</name>
    <dbReference type="NCBI Taxonomy" id="39152"/>
    <lineage>
        <taxon>Archaea</taxon>
        <taxon>Methanobacteriati</taxon>
        <taxon>Methanobacteriota</taxon>
        <taxon>Methanomada group</taxon>
        <taxon>Methanococci</taxon>
        <taxon>Methanococcales</taxon>
        <taxon>Methanococcaceae</taxon>
        <taxon>Methanococcus</taxon>
    </lineage>
</organism>
<dbReference type="RefSeq" id="WP_104838243.1">
    <property type="nucleotide sequence ID" value="NZ_CP026606.1"/>
</dbReference>
<dbReference type="Pfam" id="PF07690">
    <property type="entry name" value="MFS_1"/>
    <property type="match status" value="1"/>
</dbReference>
<feature type="transmembrane region" description="Helical" evidence="1">
    <location>
        <begin position="292"/>
        <end position="313"/>
    </location>
</feature>
<evidence type="ECO:0000259" key="2">
    <source>
        <dbReference type="PROSITE" id="PS50850"/>
    </source>
</evidence>
<gene>
    <name evidence="4" type="ORF">HNP94_000338</name>
    <name evidence="5" type="ORF">HNP96_000679</name>
    <name evidence="3" type="ORF">MMJJ_14500</name>
</gene>
<feature type="transmembrane region" description="Helical" evidence="1">
    <location>
        <begin position="356"/>
        <end position="373"/>
    </location>
</feature>
<dbReference type="PANTHER" id="PTHR23526:SF4">
    <property type="entry name" value="INTEGRAL MEMBRANE TRANSPORT PROTEIN"/>
    <property type="match status" value="1"/>
</dbReference>
<dbReference type="EMBL" id="JACHED010000001">
    <property type="protein sequence ID" value="MBB6496658.1"/>
    <property type="molecule type" value="Genomic_DNA"/>
</dbReference>
<dbReference type="Gene3D" id="1.20.1250.20">
    <property type="entry name" value="MFS general substrate transporter like domains"/>
    <property type="match status" value="2"/>
</dbReference>
<protein>
    <submittedName>
        <fullName evidence="4">MFS family permease</fullName>
    </submittedName>
    <submittedName>
        <fullName evidence="3">Major Facilitator Superfamily protein</fullName>
    </submittedName>
</protein>
<evidence type="ECO:0000313" key="3">
    <source>
        <dbReference type="EMBL" id="AVB76828.1"/>
    </source>
</evidence>
<dbReference type="InterPro" id="IPR020846">
    <property type="entry name" value="MFS_dom"/>
</dbReference>
<name>A0A2L1CBT2_METMI</name>
<dbReference type="InterPro" id="IPR052528">
    <property type="entry name" value="Sugar_transport-like"/>
</dbReference>
<accession>A0A2L1CBT2</accession>
<feature type="transmembrane region" description="Helical" evidence="1">
    <location>
        <begin position="202"/>
        <end position="226"/>
    </location>
</feature>
<dbReference type="EMBL" id="CP026606">
    <property type="protein sequence ID" value="AVB76828.1"/>
    <property type="molecule type" value="Genomic_DNA"/>
</dbReference>
<feature type="transmembrane region" description="Helical" evidence="1">
    <location>
        <begin position="325"/>
        <end position="350"/>
    </location>
</feature>
<dbReference type="GeneID" id="36102535"/>
<reference evidence="4 7" key="3">
    <citation type="submission" date="2020-07" db="EMBL/GenBank/DDBJ databases">
        <title>Genomic Encyclopedia of Type Strains, Phase IV (KMG-V): Genome sequencing to study the core and pangenomes of soil and plant-associated prokaryotes.</title>
        <authorList>
            <person name="Whitman W."/>
        </authorList>
    </citation>
    <scope>NUCLEOTIDE SEQUENCE [LARGE SCALE GENOMIC DNA]</scope>
    <source>
        <strain evidence="4 7">C13</strain>
        <strain evidence="5 8">D1</strain>
    </source>
</reference>
<proteinExistence type="predicted"/>
<feature type="transmembrane region" description="Helical" evidence="1">
    <location>
        <begin position="269"/>
        <end position="286"/>
    </location>
</feature>
<evidence type="ECO:0000313" key="4">
    <source>
        <dbReference type="EMBL" id="MBA2863338.1"/>
    </source>
</evidence>
<dbReference type="AlphaFoldDB" id="A0A2L1CBT2"/>
<dbReference type="PROSITE" id="PS50850">
    <property type="entry name" value="MFS"/>
    <property type="match status" value="1"/>
</dbReference>
<feature type="domain" description="Major facilitator superfamily (MFS) profile" evidence="2">
    <location>
        <begin position="201"/>
        <end position="382"/>
    </location>
</feature>
<reference evidence="6" key="1">
    <citation type="journal article" date="2018" name="Genome Announc.">
        <title>Complete Genome Sequence of the Methanococcus maripaludis Type Strain JJ (DSM 2067), a Model for Selenoprotein Synthesis in Archaea.</title>
        <authorList>
            <person name="Poehlein A."/>
            <person name="Heym D."/>
            <person name="Quitzke V."/>
            <person name="Fersch J."/>
            <person name="Daniel R."/>
            <person name="Rother M."/>
        </authorList>
    </citation>
    <scope>NUCLEOTIDE SEQUENCE [LARGE SCALE GENOMIC DNA]</scope>
    <source>
        <strain evidence="6">DSM 2067</strain>
    </source>
</reference>
<dbReference type="EMBL" id="JACDUO010000001">
    <property type="protein sequence ID" value="MBA2863338.1"/>
    <property type="molecule type" value="Genomic_DNA"/>
</dbReference>
<reference evidence="3" key="2">
    <citation type="submission" date="2018-02" db="EMBL/GenBank/DDBJ databases">
        <title>Complete genome sequence of the Methanococcus maripaludis type strain JJ (DSM 2067), a model for selenoprotein synthesis in Archaea.</title>
        <authorList>
            <person name="Poehlein A."/>
            <person name="Heym D."/>
            <person name="Quitzke V."/>
            <person name="Fersch J."/>
            <person name="Daniel R."/>
            <person name="Rother M."/>
        </authorList>
    </citation>
    <scope>NUCLEOTIDE SEQUENCE [LARGE SCALE GENOMIC DNA]</scope>
    <source>
        <strain evidence="3">DSM 2067</strain>
    </source>
</reference>
<feature type="transmembrane region" description="Helical" evidence="1">
    <location>
        <begin position="162"/>
        <end position="181"/>
    </location>
</feature>
<evidence type="ECO:0000313" key="7">
    <source>
        <dbReference type="Proteomes" id="UP000567099"/>
    </source>
</evidence>
<dbReference type="Proteomes" id="UP000567099">
    <property type="component" value="Unassembled WGS sequence"/>
</dbReference>
<dbReference type="PANTHER" id="PTHR23526">
    <property type="entry name" value="INTEGRAL MEMBRANE TRANSPORT PROTEIN-RELATED"/>
    <property type="match status" value="1"/>
</dbReference>
<evidence type="ECO:0000313" key="6">
    <source>
        <dbReference type="Proteomes" id="UP000239462"/>
    </source>
</evidence>
<feature type="transmembrane region" description="Helical" evidence="1">
    <location>
        <begin position="51"/>
        <end position="68"/>
    </location>
</feature>
<feature type="transmembrane region" description="Helical" evidence="1">
    <location>
        <begin position="99"/>
        <end position="116"/>
    </location>
</feature>
<evidence type="ECO:0000313" key="8">
    <source>
        <dbReference type="Proteomes" id="UP000590564"/>
    </source>
</evidence>
<feature type="transmembrane region" description="Helical" evidence="1">
    <location>
        <begin position="75"/>
        <end position="93"/>
    </location>
</feature>
<feature type="transmembrane region" description="Helical" evidence="1">
    <location>
        <begin position="238"/>
        <end position="257"/>
    </location>
</feature>
<dbReference type="GO" id="GO:0022857">
    <property type="term" value="F:transmembrane transporter activity"/>
    <property type="evidence" value="ECO:0007669"/>
    <property type="project" value="InterPro"/>
</dbReference>
<evidence type="ECO:0000313" key="5">
    <source>
        <dbReference type="EMBL" id="MBB6496658.1"/>
    </source>
</evidence>
<dbReference type="InterPro" id="IPR036259">
    <property type="entry name" value="MFS_trans_sf"/>
</dbReference>
<dbReference type="Proteomes" id="UP000590564">
    <property type="component" value="Unassembled WGS sequence"/>
</dbReference>